<dbReference type="Proteomes" id="UP001371456">
    <property type="component" value="Unassembled WGS sequence"/>
</dbReference>
<organism evidence="1 2">
    <name type="scientific">Solanum bulbocastanum</name>
    <name type="common">Wild potato</name>
    <dbReference type="NCBI Taxonomy" id="147425"/>
    <lineage>
        <taxon>Eukaryota</taxon>
        <taxon>Viridiplantae</taxon>
        <taxon>Streptophyta</taxon>
        <taxon>Embryophyta</taxon>
        <taxon>Tracheophyta</taxon>
        <taxon>Spermatophyta</taxon>
        <taxon>Magnoliopsida</taxon>
        <taxon>eudicotyledons</taxon>
        <taxon>Gunneridae</taxon>
        <taxon>Pentapetalae</taxon>
        <taxon>asterids</taxon>
        <taxon>lamiids</taxon>
        <taxon>Solanales</taxon>
        <taxon>Solanaceae</taxon>
        <taxon>Solanoideae</taxon>
        <taxon>Solaneae</taxon>
        <taxon>Solanum</taxon>
    </lineage>
</organism>
<sequence length="52" mass="5827">MVLAIFHSCDAQNSPQDYLAVHNDARTQVEVGTMSWDPKHKTMPTQELVIAT</sequence>
<keyword evidence="2" id="KW-1185">Reference proteome</keyword>
<reference evidence="1 2" key="1">
    <citation type="submission" date="2024-02" db="EMBL/GenBank/DDBJ databases">
        <title>de novo genome assembly of Solanum bulbocastanum strain 11H21.</title>
        <authorList>
            <person name="Hosaka A.J."/>
        </authorList>
    </citation>
    <scope>NUCLEOTIDE SEQUENCE [LARGE SCALE GENOMIC DNA]</scope>
    <source>
        <tissue evidence="1">Young leaves</tissue>
    </source>
</reference>
<evidence type="ECO:0000313" key="2">
    <source>
        <dbReference type="Proteomes" id="UP001371456"/>
    </source>
</evidence>
<dbReference type="AlphaFoldDB" id="A0AAN8T1V6"/>
<evidence type="ECO:0008006" key="3">
    <source>
        <dbReference type="Google" id="ProtNLM"/>
    </source>
</evidence>
<comment type="caution">
    <text evidence="1">The sequence shown here is derived from an EMBL/GenBank/DDBJ whole genome shotgun (WGS) entry which is preliminary data.</text>
</comment>
<gene>
    <name evidence="1" type="ORF">RDI58_022339</name>
</gene>
<proteinExistence type="predicted"/>
<protein>
    <recommendedName>
        <fullName evidence="3">SCP domain-containing protein</fullName>
    </recommendedName>
</protein>
<dbReference type="EMBL" id="JBANQN010000009">
    <property type="protein sequence ID" value="KAK6780155.1"/>
    <property type="molecule type" value="Genomic_DNA"/>
</dbReference>
<name>A0AAN8T1V6_SOLBU</name>
<accession>A0AAN8T1V6</accession>
<evidence type="ECO:0000313" key="1">
    <source>
        <dbReference type="EMBL" id="KAK6780155.1"/>
    </source>
</evidence>